<dbReference type="Proteomes" id="UP000662618">
    <property type="component" value="Unassembled WGS sequence"/>
</dbReference>
<accession>A0A9N8QRV3</accession>
<evidence type="ECO:0000313" key="1">
    <source>
        <dbReference type="EMBL" id="CAD7803294.1"/>
    </source>
</evidence>
<name>A0A9N8QRV3_9FLAO</name>
<gene>
    <name evidence="1" type="ORF">CHRY9390_01057</name>
</gene>
<protein>
    <submittedName>
        <fullName evidence="1">Uncharacterized protein</fullName>
    </submittedName>
</protein>
<dbReference type="EMBL" id="CAJIMS010000001">
    <property type="protein sequence ID" value="CAD7803294.1"/>
    <property type="molecule type" value="Genomic_DNA"/>
</dbReference>
<keyword evidence="2" id="KW-1185">Reference proteome</keyword>
<evidence type="ECO:0000313" key="2">
    <source>
        <dbReference type="Proteomes" id="UP000662618"/>
    </source>
</evidence>
<proteinExistence type="predicted"/>
<dbReference type="RefSeq" id="WP_162087512.1">
    <property type="nucleotide sequence ID" value="NZ_CAJIMS010000001.1"/>
</dbReference>
<organism evidence="1 2">
    <name type="scientific">Chryseobacterium aquaeductus</name>
    <dbReference type="NCBI Taxonomy" id="2675056"/>
    <lineage>
        <taxon>Bacteria</taxon>
        <taxon>Pseudomonadati</taxon>
        <taxon>Bacteroidota</taxon>
        <taxon>Flavobacteriia</taxon>
        <taxon>Flavobacteriales</taxon>
        <taxon>Weeksellaceae</taxon>
        <taxon>Chryseobacterium group</taxon>
        <taxon>Chryseobacterium</taxon>
    </lineage>
</organism>
<reference evidence="1" key="1">
    <citation type="submission" date="2020-12" db="EMBL/GenBank/DDBJ databases">
        <authorList>
            <person name="Rodrigo-Torres L."/>
            <person name="Arahal R. D."/>
            <person name="Lucena T."/>
        </authorList>
    </citation>
    <scope>NUCLEOTIDE SEQUENCE</scope>
    <source>
        <strain evidence="1">CECT 9390</strain>
    </source>
</reference>
<dbReference type="AlphaFoldDB" id="A0A9N8QRV3"/>
<comment type="caution">
    <text evidence="1">The sequence shown here is derived from an EMBL/GenBank/DDBJ whole genome shotgun (WGS) entry which is preliminary data.</text>
</comment>
<sequence length="104" mass="11773">MKTLKLNLEVKNGTSIVGIVFKLFKKGNNKPLIEETKEGSFSHEFTDLEGEYNLYIIGSNPMSENRKTTIKLEGEGFTYDQTSDANPTTRTGKSYFVTYSFKTN</sequence>